<feature type="domain" description="DUF6265" evidence="1">
    <location>
        <begin position="45"/>
        <end position="155"/>
    </location>
</feature>
<accession>A0ABW5NT96</accession>
<dbReference type="PROSITE" id="PS51257">
    <property type="entry name" value="PROKAR_LIPOPROTEIN"/>
    <property type="match status" value="1"/>
</dbReference>
<evidence type="ECO:0000313" key="3">
    <source>
        <dbReference type="Proteomes" id="UP001597480"/>
    </source>
</evidence>
<dbReference type="InterPro" id="IPR046232">
    <property type="entry name" value="DUF6265"/>
</dbReference>
<gene>
    <name evidence="2" type="ORF">ACFSR3_08320</name>
</gene>
<reference evidence="3" key="1">
    <citation type="journal article" date="2019" name="Int. J. Syst. Evol. Microbiol.">
        <title>The Global Catalogue of Microorganisms (GCM) 10K type strain sequencing project: providing services to taxonomists for standard genome sequencing and annotation.</title>
        <authorList>
            <consortium name="The Broad Institute Genomics Platform"/>
            <consortium name="The Broad Institute Genome Sequencing Center for Infectious Disease"/>
            <person name="Wu L."/>
            <person name="Ma J."/>
        </authorList>
    </citation>
    <scope>NUCLEOTIDE SEQUENCE [LARGE SCALE GENOMIC DNA]</scope>
    <source>
        <strain evidence="3">KCTC 42107</strain>
    </source>
</reference>
<protein>
    <submittedName>
        <fullName evidence="2">DUF6265 family protein</fullName>
    </submittedName>
</protein>
<dbReference type="Proteomes" id="UP001597480">
    <property type="component" value="Unassembled WGS sequence"/>
</dbReference>
<dbReference type="EMBL" id="JBHUMD010000008">
    <property type="protein sequence ID" value="MFD2602059.1"/>
    <property type="molecule type" value="Genomic_DNA"/>
</dbReference>
<sequence length="172" mass="19489">MKQQITLAIVTTFLMLTACKKETSTDISTTEGTTEKTYSNIEKANWFLGEWANTSNEGELTERWKKENDSVFHGESYFVKENKDTVFAEHVKLWEANGKLTYTVTVPNQNNGEAVDFEMTSSTTNQIVFENPKHDFPNKITYNKVGNDSLVAEISGIQKGKPASEKFAMKKR</sequence>
<evidence type="ECO:0000259" key="1">
    <source>
        <dbReference type="Pfam" id="PF19780"/>
    </source>
</evidence>
<comment type="caution">
    <text evidence="2">The sequence shown here is derived from an EMBL/GenBank/DDBJ whole genome shotgun (WGS) entry which is preliminary data.</text>
</comment>
<evidence type="ECO:0000313" key="2">
    <source>
        <dbReference type="EMBL" id="MFD2602059.1"/>
    </source>
</evidence>
<dbReference type="Pfam" id="PF19780">
    <property type="entry name" value="DUF6265"/>
    <property type="match status" value="1"/>
</dbReference>
<keyword evidence="3" id="KW-1185">Reference proteome</keyword>
<organism evidence="2 3">
    <name type="scientific">Flavobacterium suzhouense</name>
    <dbReference type="NCBI Taxonomy" id="1529638"/>
    <lineage>
        <taxon>Bacteria</taxon>
        <taxon>Pseudomonadati</taxon>
        <taxon>Bacteroidota</taxon>
        <taxon>Flavobacteriia</taxon>
        <taxon>Flavobacteriales</taxon>
        <taxon>Flavobacteriaceae</taxon>
        <taxon>Flavobacterium</taxon>
    </lineage>
</organism>
<proteinExistence type="predicted"/>
<name>A0ABW5NT96_9FLAO</name>
<dbReference type="RefSeq" id="WP_379820557.1">
    <property type="nucleotide sequence ID" value="NZ_JBHUMD010000008.1"/>
</dbReference>